<accession>A0AA86NYM7</accession>
<evidence type="ECO:0000313" key="2">
    <source>
        <dbReference type="EMBL" id="CAL5976092.1"/>
    </source>
</evidence>
<name>A0AA86NYM7_9EUKA</name>
<sequence>MIQALEFYVQELESIKQKQPEKFEDEIEPVTQDTKEINRELFHILVFMKKLLETKQAGFRSFYTPTAKRIQKTLKTIKEMEDNKLTDLSKDIEKIIGKLMKR</sequence>
<proteinExistence type="predicted"/>
<keyword evidence="3" id="KW-1185">Reference proteome</keyword>
<reference evidence="1" key="1">
    <citation type="submission" date="2023-06" db="EMBL/GenBank/DDBJ databases">
        <authorList>
            <person name="Kurt Z."/>
        </authorList>
    </citation>
    <scope>NUCLEOTIDE SEQUENCE</scope>
</reference>
<dbReference type="EMBL" id="CATOUU010000386">
    <property type="protein sequence ID" value="CAI9928201.1"/>
    <property type="molecule type" value="Genomic_DNA"/>
</dbReference>
<evidence type="ECO:0000313" key="3">
    <source>
        <dbReference type="Proteomes" id="UP001642409"/>
    </source>
</evidence>
<dbReference type="Proteomes" id="UP001642409">
    <property type="component" value="Unassembled WGS sequence"/>
</dbReference>
<organism evidence="1">
    <name type="scientific">Hexamita inflata</name>
    <dbReference type="NCBI Taxonomy" id="28002"/>
    <lineage>
        <taxon>Eukaryota</taxon>
        <taxon>Metamonada</taxon>
        <taxon>Diplomonadida</taxon>
        <taxon>Hexamitidae</taxon>
        <taxon>Hexamitinae</taxon>
        <taxon>Hexamita</taxon>
    </lineage>
</organism>
<protein>
    <submittedName>
        <fullName evidence="2">Hypothetical_protein</fullName>
    </submittedName>
</protein>
<gene>
    <name evidence="1" type="ORF">HINF_LOCUS15846</name>
    <name evidence="2" type="ORF">HINF_LOCUS3659</name>
</gene>
<reference evidence="2 3" key="2">
    <citation type="submission" date="2024-07" db="EMBL/GenBank/DDBJ databases">
        <authorList>
            <person name="Akdeniz Z."/>
        </authorList>
    </citation>
    <scope>NUCLEOTIDE SEQUENCE [LARGE SCALE GENOMIC DNA]</scope>
</reference>
<comment type="caution">
    <text evidence="1">The sequence shown here is derived from an EMBL/GenBank/DDBJ whole genome shotgun (WGS) entry which is preliminary data.</text>
</comment>
<evidence type="ECO:0000313" key="1">
    <source>
        <dbReference type="EMBL" id="CAI9928201.1"/>
    </source>
</evidence>
<dbReference type="EMBL" id="CAXDID020000006">
    <property type="protein sequence ID" value="CAL5976092.1"/>
    <property type="molecule type" value="Genomic_DNA"/>
</dbReference>
<dbReference type="AlphaFoldDB" id="A0AA86NYM7"/>